<reference evidence="12 13" key="1">
    <citation type="submission" date="2020-04" db="EMBL/GenBank/DDBJ databases">
        <title>Draft genome of Pyxidicoccus fallax type strain.</title>
        <authorList>
            <person name="Whitworth D.E."/>
        </authorList>
    </citation>
    <scope>NUCLEOTIDE SEQUENCE [LARGE SCALE GENOMIC DNA]</scope>
    <source>
        <strain evidence="12 13">DSM 14698</strain>
    </source>
</reference>
<evidence type="ECO:0000256" key="2">
    <source>
        <dbReference type="ARBA" id="ARBA00022448"/>
    </source>
</evidence>
<dbReference type="SUPFAM" id="SSF90123">
    <property type="entry name" value="ABC transporter transmembrane region"/>
    <property type="match status" value="1"/>
</dbReference>
<feature type="domain" description="ABC transmembrane type-1" evidence="11">
    <location>
        <begin position="69"/>
        <end position="351"/>
    </location>
</feature>
<evidence type="ECO:0000256" key="1">
    <source>
        <dbReference type="ARBA" id="ARBA00004651"/>
    </source>
</evidence>
<dbReference type="EMBL" id="JABBJJ010000282">
    <property type="protein sequence ID" value="NMO20948.1"/>
    <property type="molecule type" value="Genomic_DNA"/>
</dbReference>
<dbReference type="PANTHER" id="PTHR43394:SF1">
    <property type="entry name" value="ATP-BINDING CASSETTE SUB-FAMILY B MEMBER 10, MITOCHONDRIAL"/>
    <property type="match status" value="1"/>
</dbReference>
<keyword evidence="4 9" id="KW-0812">Transmembrane</keyword>
<dbReference type="GO" id="GO:0016887">
    <property type="term" value="F:ATP hydrolysis activity"/>
    <property type="evidence" value="ECO:0007669"/>
    <property type="project" value="InterPro"/>
</dbReference>
<dbReference type="InterPro" id="IPR003593">
    <property type="entry name" value="AAA+_ATPase"/>
</dbReference>
<dbReference type="Pfam" id="PF00005">
    <property type="entry name" value="ABC_tran"/>
    <property type="match status" value="1"/>
</dbReference>
<dbReference type="Pfam" id="PF00664">
    <property type="entry name" value="ABC_membrane"/>
    <property type="match status" value="1"/>
</dbReference>
<accession>A0A848LSK1</accession>
<comment type="caution">
    <text evidence="12">The sequence shown here is derived from an EMBL/GenBank/DDBJ whole genome shotgun (WGS) entry which is preliminary data.</text>
</comment>
<keyword evidence="6 12" id="KW-0067">ATP-binding</keyword>
<dbReference type="PROSITE" id="PS50929">
    <property type="entry name" value="ABC_TM1F"/>
    <property type="match status" value="1"/>
</dbReference>
<dbReference type="InterPro" id="IPR039421">
    <property type="entry name" value="Type_1_exporter"/>
</dbReference>
<evidence type="ECO:0000256" key="6">
    <source>
        <dbReference type="ARBA" id="ARBA00022840"/>
    </source>
</evidence>
<dbReference type="AlphaFoldDB" id="A0A848LSK1"/>
<evidence type="ECO:0000259" key="10">
    <source>
        <dbReference type="PROSITE" id="PS50893"/>
    </source>
</evidence>
<comment type="subcellular location">
    <subcellularLocation>
        <location evidence="1">Cell membrane</location>
        <topology evidence="1">Multi-pass membrane protein</topology>
    </subcellularLocation>
</comment>
<dbReference type="SUPFAM" id="SSF52540">
    <property type="entry name" value="P-loop containing nucleoside triphosphate hydrolases"/>
    <property type="match status" value="1"/>
</dbReference>
<organism evidence="12 13">
    <name type="scientific">Pyxidicoccus fallax</name>
    <dbReference type="NCBI Taxonomy" id="394095"/>
    <lineage>
        <taxon>Bacteria</taxon>
        <taxon>Pseudomonadati</taxon>
        <taxon>Myxococcota</taxon>
        <taxon>Myxococcia</taxon>
        <taxon>Myxococcales</taxon>
        <taxon>Cystobacterineae</taxon>
        <taxon>Myxococcaceae</taxon>
        <taxon>Pyxidicoccus</taxon>
    </lineage>
</organism>
<dbReference type="FunFam" id="3.40.50.300:FF:000221">
    <property type="entry name" value="Multidrug ABC transporter ATP-binding protein"/>
    <property type="match status" value="1"/>
</dbReference>
<dbReference type="InterPro" id="IPR011527">
    <property type="entry name" value="ABC1_TM_dom"/>
</dbReference>
<dbReference type="InterPro" id="IPR036640">
    <property type="entry name" value="ABC1_TM_sf"/>
</dbReference>
<feature type="transmembrane region" description="Helical" evidence="9">
    <location>
        <begin position="209"/>
        <end position="227"/>
    </location>
</feature>
<dbReference type="GO" id="GO:0005886">
    <property type="term" value="C:plasma membrane"/>
    <property type="evidence" value="ECO:0007669"/>
    <property type="project" value="UniProtKB-SubCell"/>
</dbReference>
<keyword evidence="8 9" id="KW-0472">Membrane</keyword>
<keyword evidence="2" id="KW-0813">Transport</keyword>
<sequence length="640" mass="68780">MVSHPNPDAWATLIRVAHGGRPVSRYTTTSAGQVAEFSPSESARTPAEDLRGLRGLGVLLRSQRALVSVSAACSVVATALGLIPFFCVAKMATAIYEEPPRLGDVRDLAFVAVGAVAARYVAAAISSMVAHVAAFRVMHDLRLRIPRKLGDVPLSFFATRTSGELKRAMMDDVNQIESFLAHHFPDAAAAAAVPLATALALVAVDWRMALASIAMAPFAFLAMAIAMRDVDAANKKWFELQDRTNNSVLEYFRGIHVIKTFGLTAKTFGDLSRSIEDGLAWMVDFMRTNGRGYGVFGALLGSSLVVLMPVGGWLHLRGSLSLGDLVLFLILGPQLLTSLLRLVFAWGNVQRTEEGNARIASILGAPDLAWPFREARTPADNGIAFHDVRFRYDDGGQEALAGVTFEARAGTVTALVGPSGAGKTTIARLVPRLWEPGGGIVSIGGVDVRELPLDALLARIAVVFQEVFLFHGTVRENLLLAKPDATEEELARACRAARADAFIRALPKGYDTLLGERGARLSGGEKQRLSIARALLKDAPILILDEATAFADAENEALIQEALAELCRGRTVLVIAHRLSTIATADRIVVLRSGRVEGQGTHGELLERCELYRAMWEGHTASLDWSLDARVSGPVPEVAS</sequence>
<protein>
    <submittedName>
        <fullName evidence="12">ABC transporter ATP-binding protein</fullName>
    </submittedName>
</protein>
<feature type="transmembrane region" description="Helical" evidence="9">
    <location>
        <begin position="69"/>
        <end position="96"/>
    </location>
</feature>
<evidence type="ECO:0000256" key="9">
    <source>
        <dbReference type="SAM" id="Phobius"/>
    </source>
</evidence>
<keyword evidence="5" id="KW-0547">Nucleotide-binding</keyword>
<evidence type="ECO:0000259" key="11">
    <source>
        <dbReference type="PROSITE" id="PS50929"/>
    </source>
</evidence>
<dbReference type="GO" id="GO:0015421">
    <property type="term" value="F:ABC-type oligopeptide transporter activity"/>
    <property type="evidence" value="ECO:0007669"/>
    <property type="project" value="TreeGrafter"/>
</dbReference>
<dbReference type="CDD" id="cd07346">
    <property type="entry name" value="ABC_6TM_exporters"/>
    <property type="match status" value="1"/>
</dbReference>
<evidence type="ECO:0000256" key="5">
    <source>
        <dbReference type="ARBA" id="ARBA00022741"/>
    </source>
</evidence>
<keyword evidence="3" id="KW-1003">Cell membrane</keyword>
<dbReference type="InterPro" id="IPR017871">
    <property type="entry name" value="ABC_transporter-like_CS"/>
</dbReference>
<keyword evidence="7 9" id="KW-1133">Transmembrane helix</keyword>
<evidence type="ECO:0000313" key="12">
    <source>
        <dbReference type="EMBL" id="NMO20948.1"/>
    </source>
</evidence>
<feature type="transmembrane region" description="Helical" evidence="9">
    <location>
        <begin position="292"/>
        <end position="313"/>
    </location>
</feature>
<evidence type="ECO:0000313" key="13">
    <source>
        <dbReference type="Proteomes" id="UP000518300"/>
    </source>
</evidence>
<dbReference type="InterPro" id="IPR003439">
    <property type="entry name" value="ABC_transporter-like_ATP-bd"/>
</dbReference>
<feature type="domain" description="ABC transporter" evidence="10">
    <location>
        <begin position="383"/>
        <end position="618"/>
    </location>
</feature>
<dbReference type="InterPro" id="IPR027417">
    <property type="entry name" value="P-loop_NTPase"/>
</dbReference>
<name>A0A848LSK1_9BACT</name>
<evidence type="ECO:0000256" key="8">
    <source>
        <dbReference type="ARBA" id="ARBA00023136"/>
    </source>
</evidence>
<dbReference type="PROSITE" id="PS00211">
    <property type="entry name" value="ABC_TRANSPORTER_1"/>
    <property type="match status" value="1"/>
</dbReference>
<evidence type="ECO:0000256" key="7">
    <source>
        <dbReference type="ARBA" id="ARBA00022989"/>
    </source>
</evidence>
<dbReference type="Gene3D" id="1.20.1560.10">
    <property type="entry name" value="ABC transporter type 1, transmembrane domain"/>
    <property type="match status" value="1"/>
</dbReference>
<proteinExistence type="predicted"/>
<evidence type="ECO:0000256" key="4">
    <source>
        <dbReference type="ARBA" id="ARBA00022692"/>
    </source>
</evidence>
<keyword evidence="13" id="KW-1185">Reference proteome</keyword>
<dbReference type="GO" id="GO:0005524">
    <property type="term" value="F:ATP binding"/>
    <property type="evidence" value="ECO:0007669"/>
    <property type="project" value="UniProtKB-KW"/>
</dbReference>
<dbReference type="Gene3D" id="3.40.50.300">
    <property type="entry name" value="P-loop containing nucleotide triphosphate hydrolases"/>
    <property type="match status" value="1"/>
</dbReference>
<dbReference type="PROSITE" id="PS50893">
    <property type="entry name" value="ABC_TRANSPORTER_2"/>
    <property type="match status" value="1"/>
</dbReference>
<dbReference type="Proteomes" id="UP000518300">
    <property type="component" value="Unassembled WGS sequence"/>
</dbReference>
<evidence type="ECO:0000256" key="3">
    <source>
        <dbReference type="ARBA" id="ARBA00022475"/>
    </source>
</evidence>
<gene>
    <name evidence="12" type="ORF">HG543_39800</name>
</gene>
<dbReference type="PANTHER" id="PTHR43394">
    <property type="entry name" value="ATP-DEPENDENT PERMEASE MDL1, MITOCHONDRIAL"/>
    <property type="match status" value="1"/>
</dbReference>
<feature type="transmembrane region" description="Helical" evidence="9">
    <location>
        <begin position="108"/>
        <end position="138"/>
    </location>
</feature>
<dbReference type="SMART" id="SM00382">
    <property type="entry name" value="AAA"/>
    <property type="match status" value="1"/>
</dbReference>